<evidence type="ECO:0000313" key="1">
    <source>
        <dbReference type="EMBL" id="KOO36426.1"/>
    </source>
</evidence>
<dbReference type="InterPro" id="IPR011322">
    <property type="entry name" value="N-reg_PII-like_a/b"/>
</dbReference>
<dbReference type="PANTHER" id="PTHR38456:SF1">
    <property type="entry name" value="CYCLIC DI-AMP RECEPTOR A"/>
    <property type="match status" value="1"/>
</dbReference>
<dbReference type="Gene3D" id="3.30.70.120">
    <property type="match status" value="1"/>
</dbReference>
<dbReference type="AlphaFoldDB" id="A0A0M0KC39"/>
<protein>
    <submittedName>
        <fullName evidence="1">Transcriptional regulator</fullName>
    </submittedName>
</protein>
<dbReference type="RefSeq" id="WP_053432604.1">
    <property type="nucleotide sequence ID" value="NZ_CP040441.1"/>
</dbReference>
<gene>
    <name evidence="1" type="ORF">AMD02_19850</name>
</gene>
<comment type="caution">
    <text evidence="1">The sequence shown here is derived from an EMBL/GenBank/DDBJ whole genome shotgun (WGS) entry which is preliminary data.</text>
</comment>
<reference evidence="1" key="1">
    <citation type="submission" date="2015-08" db="EMBL/GenBank/DDBJ databases">
        <title>Complete DNA Sequence of Pseudomonas syringae pv. actinidiae, the Causal Agent of Kiwifruit Canker Disease.</title>
        <authorList>
            <person name="Rikkerink E.H.A."/>
            <person name="Fineran P.C."/>
        </authorList>
    </citation>
    <scope>NUCLEOTIDE SEQUENCE</scope>
    <source>
        <strain evidence="1">DSM 13666</strain>
    </source>
</reference>
<dbReference type="EMBL" id="LILD01000014">
    <property type="protein sequence ID" value="KOO36426.1"/>
    <property type="molecule type" value="Genomic_DNA"/>
</dbReference>
<dbReference type="InterPro" id="IPR010375">
    <property type="entry name" value="CdAMP_rec"/>
</dbReference>
<accession>A0A0M0KC39</accession>
<name>A0A0M0KC39_ALKHA</name>
<dbReference type="GeneID" id="87596492"/>
<dbReference type="PATRIC" id="fig|136160.3.peg.3965"/>
<dbReference type="SUPFAM" id="SSF54913">
    <property type="entry name" value="GlnB-like"/>
    <property type="match status" value="1"/>
</dbReference>
<dbReference type="InterPro" id="IPR015867">
    <property type="entry name" value="N-reg_PII/ATP_PRibTrfase_C"/>
</dbReference>
<dbReference type="Pfam" id="PF06153">
    <property type="entry name" value="CdAMP_rec"/>
    <property type="match status" value="1"/>
</dbReference>
<proteinExistence type="predicted"/>
<dbReference type="PANTHER" id="PTHR38456">
    <property type="entry name" value="CYCLIC DI-AMP RECEPTOR A"/>
    <property type="match status" value="1"/>
</dbReference>
<organism evidence="1">
    <name type="scientific">Halalkalibacterium halodurans</name>
    <name type="common">Bacillus halodurans</name>
    <dbReference type="NCBI Taxonomy" id="86665"/>
    <lineage>
        <taxon>Bacteria</taxon>
        <taxon>Bacillati</taxon>
        <taxon>Bacillota</taxon>
        <taxon>Bacilli</taxon>
        <taxon>Bacillales</taxon>
        <taxon>Bacillaceae</taxon>
        <taxon>Halalkalibacterium (ex Joshi et al. 2022)</taxon>
    </lineage>
</organism>
<sequence>MKLLICIIDNFYADEVEKQLRDKGYRMTKLASSGGFMKKGNTTFLFGLEEDDLPALRSALKEACAVVEERKQRKNKQAHRYTSFLLDVKDTAPLFLTT</sequence>